<dbReference type="InterPro" id="IPR008979">
    <property type="entry name" value="Galactose-bd-like_sf"/>
</dbReference>
<accession>A0ABT4DPD2</accession>
<comment type="caution">
    <text evidence="1">The sequence shown here is derived from an EMBL/GenBank/DDBJ whole genome shotgun (WGS) entry which is preliminary data.</text>
</comment>
<keyword evidence="2" id="KW-1185">Reference proteome</keyword>
<dbReference type="Proteomes" id="UP001207626">
    <property type="component" value="Unassembled WGS sequence"/>
</dbReference>
<evidence type="ECO:0000313" key="2">
    <source>
        <dbReference type="Proteomes" id="UP001207626"/>
    </source>
</evidence>
<proteinExistence type="predicted"/>
<reference evidence="1 2" key="1">
    <citation type="submission" date="2022-05" db="EMBL/GenBank/DDBJ databases">
        <title>Genome Sequencing of Bee-Associated Microbes.</title>
        <authorList>
            <person name="Dunlap C."/>
        </authorList>
    </citation>
    <scope>NUCLEOTIDE SEQUENCE [LARGE SCALE GENOMIC DNA]</scope>
    <source>
        <strain evidence="1 2">NRRL NRS-1438</strain>
    </source>
</reference>
<organism evidence="1 2">
    <name type="scientific">Paenibacillus apiarius</name>
    <dbReference type="NCBI Taxonomy" id="46240"/>
    <lineage>
        <taxon>Bacteria</taxon>
        <taxon>Bacillati</taxon>
        <taxon>Bacillota</taxon>
        <taxon>Bacilli</taxon>
        <taxon>Bacillales</taxon>
        <taxon>Paenibacillaceae</taxon>
        <taxon>Paenibacillus</taxon>
    </lineage>
</organism>
<dbReference type="Gene3D" id="2.60.120.260">
    <property type="entry name" value="Galactose-binding domain-like"/>
    <property type="match status" value="1"/>
</dbReference>
<dbReference type="EMBL" id="JAMDLW010000006">
    <property type="protein sequence ID" value="MCY9519202.1"/>
    <property type="molecule type" value="Genomic_DNA"/>
</dbReference>
<gene>
    <name evidence="1" type="ORF">M5X09_05830</name>
</gene>
<protein>
    <submittedName>
        <fullName evidence="1">Discoidin domain-containing protein</fullName>
    </submittedName>
</protein>
<sequence>MAGNSKPSNIGEEASFKLLSGSGHSGQTGKGLFDGTQVNEWNTDKVFYWNSTGHYIEIEIISPIVNIWRSGTSDWSTYTKPLKISKWNGSSYIDITDSYPQTITAINHTQWEKTMTNLPSGRYKLEYSAAYRMDSEWYIEEANLHKFLLSSNDEKMLFPEILHSNFSKNVIPIMTSNTTPYGVASSSSEFNWNYSAWKAFDGDIGTRWAANVSDSSWVAYEFEEKKIIGKYALQCYEQKSFDWTFDAFDESTNTWVTLHSVTGATWSSNTEKKTYIVKNKKAYQKYRINTTKTDSAGPSISTFEMMEVRSFSLTSLPSVTEHDFINYGLDKGSVIDLSEEFNHKGYIERNSTLLGSGKVFKQKIDTSKIPIKKVTIE</sequence>
<dbReference type="RefSeq" id="WP_087433158.1">
    <property type="nucleotide sequence ID" value="NZ_JAMDLV010000064.1"/>
</dbReference>
<dbReference type="SUPFAM" id="SSF49785">
    <property type="entry name" value="Galactose-binding domain-like"/>
    <property type="match status" value="1"/>
</dbReference>
<evidence type="ECO:0000313" key="1">
    <source>
        <dbReference type="EMBL" id="MCY9519202.1"/>
    </source>
</evidence>
<name>A0ABT4DPD2_9BACL</name>